<evidence type="ECO:0000259" key="1">
    <source>
        <dbReference type="Pfam" id="PF13186"/>
    </source>
</evidence>
<dbReference type="InterPro" id="IPR058240">
    <property type="entry name" value="rSAM_sf"/>
</dbReference>
<dbReference type="SUPFAM" id="SSF102114">
    <property type="entry name" value="Radical SAM enzymes"/>
    <property type="match status" value="1"/>
</dbReference>
<evidence type="ECO:0000313" key="3">
    <source>
        <dbReference type="Proteomes" id="UP000008825"/>
    </source>
</evidence>
<gene>
    <name evidence="2" type="ordered locus">Gbem_2875</name>
</gene>
<name>B5EIH7_CITBB</name>
<dbReference type="Pfam" id="PF13186">
    <property type="entry name" value="SPASM"/>
    <property type="match status" value="1"/>
</dbReference>
<accession>B5EIH7</accession>
<feature type="domain" description="4Fe4S-binding SPASM" evidence="1">
    <location>
        <begin position="71"/>
        <end position="135"/>
    </location>
</feature>
<dbReference type="InterPro" id="IPR023885">
    <property type="entry name" value="4Fe4S-binding_SPASM_dom"/>
</dbReference>
<dbReference type="CDD" id="cd21109">
    <property type="entry name" value="SPASM"/>
    <property type="match status" value="1"/>
</dbReference>
<dbReference type="Proteomes" id="UP000008825">
    <property type="component" value="Chromosome"/>
</dbReference>
<protein>
    <recommendedName>
        <fullName evidence="1">4Fe4S-binding SPASM domain-containing protein</fullName>
    </recommendedName>
</protein>
<proteinExistence type="predicted"/>
<organism evidence="2 3">
    <name type="scientific">Citrifermentans bemidjiense (strain ATCC BAA-1014 / DSM 16622 / JCM 12645 / Bem)</name>
    <name type="common">Geobacter bemidjiensis</name>
    <dbReference type="NCBI Taxonomy" id="404380"/>
    <lineage>
        <taxon>Bacteria</taxon>
        <taxon>Pseudomonadati</taxon>
        <taxon>Thermodesulfobacteriota</taxon>
        <taxon>Desulfuromonadia</taxon>
        <taxon>Geobacterales</taxon>
        <taxon>Geobacteraceae</taxon>
        <taxon>Citrifermentans</taxon>
    </lineage>
</organism>
<sequence length="201" mass="22171">MAPEVSLGRSADKPNIRKADEAGVWSKLVASLARIKENMVEGDPPLYLDARPLFGEYLYKVTGFGNFYENCTAATTMIYLDPSGNVLPCPFLKQLPPELGKLYSHIKSNNIMKSSFQNIWHSDAFETFRSYYDPGKNLFKINKECKFFKKGTCIPCAVTPCNCEASIRALKSELAPTPKTANSCESDLKFAPASASNPGPP</sequence>
<keyword evidence="3" id="KW-1185">Reference proteome</keyword>
<dbReference type="InterPro" id="IPR013785">
    <property type="entry name" value="Aldolase_TIM"/>
</dbReference>
<dbReference type="KEGG" id="gbm:Gbem_2875"/>
<evidence type="ECO:0000313" key="2">
    <source>
        <dbReference type="EMBL" id="ACH39879.1"/>
    </source>
</evidence>
<reference evidence="2 3" key="1">
    <citation type="submission" date="2008-07" db="EMBL/GenBank/DDBJ databases">
        <title>Complete sequence of Geobacter bemidjiensis BEM.</title>
        <authorList>
            <consortium name="US DOE Joint Genome Institute"/>
            <person name="Lucas S."/>
            <person name="Copeland A."/>
            <person name="Lapidus A."/>
            <person name="Glavina del Rio T."/>
            <person name="Dalin E."/>
            <person name="Tice H."/>
            <person name="Bruce D."/>
            <person name="Goodwin L."/>
            <person name="Pitluck S."/>
            <person name="Kiss H."/>
            <person name="Brettin T."/>
            <person name="Detter J.C."/>
            <person name="Han C."/>
            <person name="Kuske C.R."/>
            <person name="Schmutz J."/>
            <person name="Larimer F."/>
            <person name="Land M."/>
            <person name="Hauser L."/>
            <person name="Kyrpides N."/>
            <person name="Lykidis A."/>
            <person name="Lovley D."/>
            <person name="Richardson P."/>
        </authorList>
    </citation>
    <scope>NUCLEOTIDE SEQUENCE [LARGE SCALE GENOMIC DNA]</scope>
    <source>
        <strain evidence="3">ATCC BAA-1014 / DSM 16622 / JCM 12645 / Bem</strain>
    </source>
</reference>
<reference evidence="2 3" key="2">
    <citation type="journal article" date="2010" name="BMC Genomics">
        <title>The genome of Geobacter bemidjiensis, exemplar for the subsurface clade of Geobacter species that predominate in Fe(III)-reducing subsurface environments.</title>
        <authorList>
            <person name="Aklujkar M."/>
            <person name="Young N.D."/>
            <person name="Holmes D."/>
            <person name="Chavan M."/>
            <person name="Risso C."/>
            <person name="Kiss H.E."/>
            <person name="Han C.S."/>
            <person name="Land M.L."/>
            <person name="Lovley D.R."/>
        </authorList>
    </citation>
    <scope>NUCLEOTIDE SEQUENCE [LARGE SCALE GENOMIC DNA]</scope>
    <source>
        <strain evidence="3">ATCC BAA-1014 / DSM 16622 / JCM 12645 / Bem</strain>
    </source>
</reference>
<dbReference type="HOGENOM" id="CLU_1358809_0_0_7"/>
<dbReference type="AlphaFoldDB" id="B5EIH7"/>
<dbReference type="EMBL" id="CP001124">
    <property type="protein sequence ID" value="ACH39879.1"/>
    <property type="molecule type" value="Genomic_DNA"/>
</dbReference>
<dbReference type="Gene3D" id="3.20.20.70">
    <property type="entry name" value="Aldolase class I"/>
    <property type="match status" value="1"/>
</dbReference>